<keyword evidence="2" id="KW-0732">Signal</keyword>
<evidence type="ECO:0000313" key="3">
    <source>
        <dbReference type="EMBL" id="MCF4101537.1"/>
    </source>
</evidence>
<dbReference type="EMBL" id="JAKGTH010000008">
    <property type="protein sequence ID" value="MCF4101537.1"/>
    <property type="molecule type" value="Genomic_DNA"/>
</dbReference>
<comment type="caution">
    <text evidence="3">The sequence shown here is derived from an EMBL/GenBank/DDBJ whole genome shotgun (WGS) entry which is preliminary data.</text>
</comment>
<feature type="region of interest" description="Disordered" evidence="1">
    <location>
        <begin position="107"/>
        <end position="127"/>
    </location>
</feature>
<dbReference type="InterPro" id="IPR025514">
    <property type="entry name" value="DUF4402"/>
</dbReference>
<gene>
    <name evidence="3" type="ORF">L1I30_07660</name>
</gene>
<sequence length="159" mass="16439">MKKITFALFALIAGTSFAQNSANAEAATFAEIVEPLTIEKDQDLNFGRIIGGSAGGGTVSISAEDAATRTIDDALNAPGGTIQAAKFTITGSDYNYGIKIEGSDLESGESTAMKYTPDSNLSSSEKGDQTLYVGGDLVVGTNQDAGNYEGTVTVTVTYE</sequence>
<keyword evidence="4" id="KW-1185">Reference proteome</keyword>
<proteinExistence type="predicted"/>
<evidence type="ECO:0000256" key="2">
    <source>
        <dbReference type="SAM" id="SignalP"/>
    </source>
</evidence>
<dbReference type="Pfam" id="PF14352">
    <property type="entry name" value="DUF4402"/>
    <property type="match status" value="1"/>
</dbReference>
<evidence type="ECO:0000256" key="1">
    <source>
        <dbReference type="SAM" id="MobiDB-lite"/>
    </source>
</evidence>
<organism evidence="3 4">
    <name type="scientific">Gillisia lutea</name>
    <dbReference type="NCBI Taxonomy" id="2909668"/>
    <lineage>
        <taxon>Bacteria</taxon>
        <taxon>Pseudomonadati</taxon>
        <taxon>Bacteroidota</taxon>
        <taxon>Flavobacteriia</taxon>
        <taxon>Flavobacteriales</taxon>
        <taxon>Flavobacteriaceae</taxon>
        <taxon>Gillisia</taxon>
    </lineage>
</organism>
<dbReference type="Proteomes" id="UP001179363">
    <property type="component" value="Unassembled WGS sequence"/>
</dbReference>
<reference evidence="3" key="1">
    <citation type="submission" date="2022-01" db="EMBL/GenBank/DDBJ databases">
        <title>Gillisia lutea sp. nov., isolated from marine plastic residues from the Malvarosa beach (Valencia, Spain).</title>
        <authorList>
            <person name="Vidal-Verdu A."/>
            <person name="Molina-Menor E."/>
            <person name="Satari L."/>
            <person name="Pascual J."/>
            <person name="Pereto J."/>
            <person name="Porcar M."/>
        </authorList>
    </citation>
    <scope>NUCLEOTIDE SEQUENCE</scope>
    <source>
        <strain evidence="3">M10.2A</strain>
    </source>
</reference>
<feature type="signal peptide" evidence="2">
    <location>
        <begin position="1"/>
        <end position="18"/>
    </location>
</feature>
<feature type="chain" id="PRO_5047213971" evidence="2">
    <location>
        <begin position="19"/>
        <end position="159"/>
    </location>
</feature>
<accession>A0ABS9EFA8</accession>
<evidence type="ECO:0000313" key="4">
    <source>
        <dbReference type="Proteomes" id="UP001179363"/>
    </source>
</evidence>
<dbReference type="RefSeq" id="WP_236133690.1">
    <property type="nucleotide sequence ID" value="NZ_JAKGTH010000008.1"/>
</dbReference>
<name>A0ABS9EFA8_9FLAO</name>
<protein>
    <submittedName>
        <fullName evidence="3">DUF4402 domain-containing protein</fullName>
    </submittedName>
</protein>